<dbReference type="PANTHER" id="PTHR30388:SF6">
    <property type="entry name" value="XANTHINE DEHYDROGENASE SUBUNIT A-RELATED"/>
    <property type="match status" value="1"/>
</dbReference>
<dbReference type="HOGENOM" id="CLU_041115_3_0_9"/>
<keyword evidence="4" id="KW-1185">Reference proteome</keyword>
<evidence type="ECO:0000313" key="4">
    <source>
        <dbReference type="Proteomes" id="UP000001968"/>
    </source>
</evidence>
<dbReference type="Pfam" id="PF02625">
    <property type="entry name" value="XdhC_CoxI"/>
    <property type="match status" value="1"/>
</dbReference>
<dbReference type="Proteomes" id="UP000001968">
    <property type="component" value="Chromosome"/>
</dbReference>
<name>Q0AXV6_SYNWW</name>
<sequence>MEFDQAKKIVVATIIDQQGLSDRLVGCKAIITSTGRLSYSIPLAWVRERLEVLIRESLYRGSFEVISLANPNDTRQKATLMIDPYLPPQELIILGGGHIAQPLAKIGKLLGYQVAVLDDRPEFVSKDRFPEADKTICCSFDTVENSFDLGPQSNVVIVTRGHQHDLLCLRQMLKYPLAYLGMIGSRRKVAIIRERLLEEGLAVKKLNSVYMPIGLDIGAQTPAEIAVSITAELIKVRRGGKAASIKNIDKKNNDNEAGVFNLGELPSTIDQEILQLTLQAAINHVPAALATVVSTKGSTPRKAGAHMLVWADGRSLGTVGGGQGEAKVRAEAFKIINTSQPILYRISMDAANAAMEGMICGGSMEVFIEPVNGFAQVSGGGGIL</sequence>
<proteinExistence type="predicted"/>
<dbReference type="Pfam" id="PF13478">
    <property type="entry name" value="XdhC_C"/>
    <property type="match status" value="1"/>
</dbReference>
<evidence type="ECO:0000313" key="3">
    <source>
        <dbReference type="EMBL" id="ABI68448.1"/>
    </source>
</evidence>
<dbReference type="RefSeq" id="WP_011640552.1">
    <property type="nucleotide sequence ID" value="NC_008346.1"/>
</dbReference>
<dbReference type="OrthoDB" id="9773039at2"/>
<dbReference type="Gene3D" id="3.40.50.720">
    <property type="entry name" value="NAD(P)-binding Rossmann-like Domain"/>
    <property type="match status" value="1"/>
</dbReference>
<dbReference type="SMR" id="Q0AXV6"/>
<evidence type="ECO:0000259" key="1">
    <source>
        <dbReference type="Pfam" id="PF02625"/>
    </source>
</evidence>
<dbReference type="InterPro" id="IPR027051">
    <property type="entry name" value="XdhC_Rossmann_dom"/>
</dbReference>
<organism evidence="3 4">
    <name type="scientific">Syntrophomonas wolfei subsp. wolfei (strain DSM 2245B / Goettingen)</name>
    <dbReference type="NCBI Taxonomy" id="335541"/>
    <lineage>
        <taxon>Bacteria</taxon>
        <taxon>Bacillati</taxon>
        <taxon>Bacillota</taxon>
        <taxon>Clostridia</taxon>
        <taxon>Eubacteriales</taxon>
        <taxon>Syntrophomonadaceae</taxon>
        <taxon>Syntrophomonas</taxon>
    </lineage>
</organism>
<dbReference type="EMBL" id="CP000448">
    <property type="protein sequence ID" value="ABI68448.1"/>
    <property type="molecule type" value="Genomic_DNA"/>
</dbReference>
<dbReference type="PANTHER" id="PTHR30388">
    <property type="entry name" value="ALDEHYDE OXIDOREDUCTASE MOLYBDENUM COFACTOR ASSEMBLY PROTEIN"/>
    <property type="match status" value="1"/>
</dbReference>
<dbReference type="KEGG" id="swo:Swol_1138"/>
<accession>Q0AXV6</accession>
<dbReference type="InterPro" id="IPR052698">
    <property type="entry name" value="MoCofactor_Util/Proc"/>
</dbReference>
<evidence type="ECO:0000259" key="2">
    <source>
        <dbReference type="Pfam" id="PF13478"/>
    </source>
</evidence>
<feature type="domain" description="XdhC Rossmann" evidence="2">
    <location>
        <begin position="91"/>
        <end position="233"/>
    </location>
</feature>
<feature type="domain" description="XdhC- CoxI" evidence="1">
    <location>
        <begin position="284"/>
        <end position="345"/>
    </location>
</feature>
<dbReference type="STRING" id="335541.Swol_1138"/>
<dbReference type="InterPro" id="IPR003777">
    <property type="entry name" value="XdhC_CoxI"/>
</dbReference>
<gene>
    <name evidence="3" type="ordered locus">Swol_1138</name>
</gene>
<protein>
    <submittedName>
        <fullName evidence="3">Xanthine and CO dehydrogenases maturation factor XdhC/CoxF family-like protein</fullName>
    </submittedName>
</protein>
<dbReference type="AlphaFoldDB" id="Q0AXV6"/>
<dbReference type="eggNOG" id="COG1975">
    <property type="taxonomic scope" value="Bacteria"/>
</dbReference>
<reference evidence="4" key="1">
    <citation type="journal article" date="2010" name="Environ. Microbiol.">
        <title>The genome of Syntrophomonas wolfei: new insights into syntrophic metabolism and biohydrogen production.</title>
        <authorList>
            <person name="Sieber J.R."/>
            <person name="Sims D.R."/>
            <person name="Han C."/>
            <person name="Kim E."/>
            <person name="Lykidis A."/>
            <person name="Lapidus A.L."/>
            <person name="McDonnald E."/>
            <person name="Rohlin L."/>
            <person name="Culley D.E."/>
            <person name="Gunsalus R."/>
            <person name="McInerney M.J."/>
        </authorList>
    </citation>
    <scope>NUCLEOTIDE SEQUENCE [LARGE SCALE GENOMIC DNA]</scope>
    <source>
        <strain evidence="4">DSM 2245B / Goettingen</strain>
    </source>
</reference>